<evidence type="ECO:0000256" key="2">
    <source>
        <dbReference type="SAM" id="MobiDB-lite"/>
    </source>
</evidence>
<feature type="region of interest" description="Disordered" evidence="2">
    <location>
        <begin position="264"/>
        <end position="288"/>
    </location>
</feature>
<feature type="coiled-coil region" evidence="1">
    <location>
        <begin position="296"/>
        <end position="344"/>
    </location>
</feature>
<feature type="region of interest" description="Disordered" evidence="2">
    <location>
        <begin position="211"/>
        <end position="233"/>
    </location>
</feature>
<evidence type="ECO:0000313" key="4">
    <source>
        <dbReference type="Proteomes" id="UP000602510"/>
    </source>
</evidence>
<evidence type="ECO:0000313" key="3">
    <source>
        <dbReference type="EMBL" id="KAF4040514.1"/>
    </source>
</evidence>
<organism evidence="3 4">
    <name type="scientific">Phytophthora infestans</name>
    <name type="common">Potato late blight agent</name>
    <name type="synonym">Botrytis infestans</name>
    <dbReference type="NCBI Taxonomy" id="4787"/>
    <lineage>
        <taxon>Eukaryota</taxon>
        <taxon>Sar</taxon>
        <taxon>Stramenopiles</taxon>
        <taxon>Oomycota</taxon>
        <taxon>Peronosporomycetes</taxon>
        <taxon>Peronosporales</taxon>
        <taxon>Peronosporaceae</taxon>
        <taxon>Phytophthora</taxon>
    </lineage>
</organism>
<dbReference type="EMBL" id="WSZM01000139">
    <property type="protein sequence ID" value="KAF4040514.1"/>
    <property type="molecule type" value="Genomic_DNA"/>
</dbReference>
<dbReference type="AlphaFoldDB" id="A0A833TCY8"/>
<comment type="caution">
    <text evidence="3">The sequence shown here is derived from an EMBL/GenBank/DDBJ whole genome shotgun (WGS) entry which is preliminary data.</text>
</comment>
<reference evidence="3" key="1">
    <citation type="submission" date="2020-04" db="EMBL/GenBank/DDBJ databases">
        <title>Hybrid Assembly of Korean Phytophthora infestans isolates.</title>
        <authorList>
            <person name="Prokchorchik M."/>
            <person name="Lee Y."/>
            <person name="Seo J."/>
            <person name="Cho J.-H."/>
            <person name="Park Y.-E."/>
            <person name="Jang D.-C."/>
            <person name="Im J.-S."/>
            <person name="Choi J.-G."/>
            <person name="Park H.-J."/>
            <person name="Lee G.-B."/>
            <person name="Lee Y.-G."/>
            <person name="Hong S.-Y."/>
            <person name="Cho K."/>
            <person name="Sohn K.H."/>
        </authorList>
    </citation>
    <scope>NUCLEOTIDE SEQUENCE</scope>
    <source>
        <strain evidence="3">KR_1_A1</strain>
    </source>
</reference>
<keyword evidence="4" id="KW-1185">Reference proteome</keyword>
<gene>
    <name evidence="3" type="ORF">GN244_ATG07188</name>
</gene>
<evidence type="ECO:0000256" key="1">
    <source>
        <dbReference type="SAM" id="Coils"/>
    </source>
</evidence>
<keyword evidence="1" id="KW-0175">Coiled coil</keyword>
<name>A0A833TCY8_PHYIN</name>
<accession>A0A833TCY8</accession>
<dbReference type="Proteomes" id="UP000602510">
    <property type="component" value="Unassembled WGS sequence"/>
</dbReference>
<proteinExistence type="predicted"/>
<protein>
    <submittedName>
        <fullName evidence="3">Uncharacterized protein</fullName>
    </submittedName>
</protein>
<sequence>MSEAKDSVVALLVRNWSSSEEDSKDHSDDIAVGDAQAMVPASLNTPSIRRLPTQRIFGEGVRRAFQDLLSDPVQDLHPGPGHQLYEERPAASVTLNAQQRANQARKPQSIQNWVTNFKAQEAVLESYSYTEAHIAPYEKLGARVAEAAEHLRTSWGYTANHRTIQSWVESMLKEHVLHEREHDAETGQEHERSAIEIRIREKLTEMVEQQKDHLATKTSNAAKRKRDGELRDAGLRHRENVARTVYDKEVSELGGRRLVLTDDGAVAASSDESDGTSVTKRQRRNPKHQLQMERLLEEDREQTAKLQERRLDLKQNQFNADLEMRKEEIALRRQELKLRHTEIQNANQQKLTEMEMRQQEFQMRQQEFQVEIKRKQDQSNKEFEFKLKKLELMLKDKTMAVDAKQSNN</sequence>